<keyword evidence="1" id="KW-0597">Phosphoprotein</keyword>
<reference evidence="4" key="1">
    <citation type="submission" date="2020-06" db="EMBL/GenBank/DDBJ databases">
        <authorList>
            <consortium name="Plant Systems Biology data submission"/>
        </authorList>
    </citation>
    <scope>NUCLEOTIDE SEQUENCE</scope>
    <source>
        <strain evidence="4">D6</strain>
    </source>
</reference>
<keyword evidence="5" id="KW-1185">Reference proteome</keyword>
<feature type="modified residue" description="4-aspartylphosphate" evidence="1">
    <location>
        <position position="195"/>
    </location>
</feature>
<feature type="domain" description="Response regulatory" evidence="3">
    <location>
        <begin position="141"/>
        <end position="261"/>
    </location>
</feature>
<dbReference type="PROSITE" id="PS50110">
    <property type="entry name" value="RESPONSE_REGULATORY"/>
    <property type="match status" value="1"/>
</dbReference>
<feature type="compositionally biased region" description="Polar residues" evidence="2">
    <location>
        <begin position="1"/>
        <end position="34"/>
    </location>
</feature>
<comment type="caution">
    <text evidence="4">The sequence shown here is derived from an EMBL/GenBank/DDBJ whole genome shotgun (WGS) entry which is preliminary data.</text>
</comment>
<feature type="compositionally biased region" description="Polar residues" evidence="2">
    <location>
        <begin position="63"/>
        <end position="77"/>
    </location>
</feature>
<accession>A0A9N8F682</accession>
<dbReference type="EMBL" id="CAICTM010004081">
    <property type="protein sequence ID" value="CAB9531830.1"/>
    <property type="molecule type" value="Genomic_DNA"/>
</dbReference>
<protein>
    <submittedName>
        <fullName evidence="4">Histidine kinase (Partial)</fullName>
    </submittedName>
</protein>
<dbReference type="Pfam" id="PF00072">
    <property type="entry name" value="Response_reg"/>
    <property type="match status" value="1"/>
</dbReference>
<dbReference type="GO" id="GO:0016301">
    <property type="term" value="F:kinase activity"/>
    <property type="evidence" value="ECO:0007669"/>
    <property type="project" value="UniProtKB-KW"/>
</dbReference>
<dbReference type="GO" id="GO:0000160">
    <property type="term" value="P:phosphorelay signal transduction system"/>
    <property type="evidence" value="ECO:0007669"/>
    <property type="project" value="InterPro"/>
</dbReference>
<sequence length="279" mass="30060">PLFNPSSEPDPNQTSQTQPLFNIKSGGSVSNAASKPQPLFKVDSGPGSNAASKPQPLFKVDSGSDSNPASLPSSQSHPLFLKKPSSELDPNQSSQPQQPFKINSGGSESNATTENSSNQKQTPRPLDAPKANQEELPEGLSILFVDDDPMIRKLTVRALKRVAPASWTTHEASSGEMALEMCHNNDQEYSIIFLDQYMASVTKSLLGTETAQTMRIKGVRSKLIGLSANELRDNFLMAGADEFILKPMPCNPSKLKPLLNGILDLPCSRESVSAKVQSP</sequence>
<evidence type="ECO:0000313" key="4">
    <source>
        <dbReference type="EMBL" id="CAB9531830.1"/>
    </source>
</evidence>
<evidence type="ECO:0000259" key="3">
    <source>
        <dbReference type="PROSITE" id="PS50110"/>
    </source>
</evidence>
<gene>
    <name evidence="4" type="ORF">SEMRO_4083_G352770.1</name>
</gene>
<feature type="compositionally biased region" description="Polar residues" evidence="2">
    <location>
        <begin position="88"/>
        <end position="106"/>
    </location>
</feature>
<evidence type="ECO:0000256" key="1">
    <source>
        <dbReference type="PROSITE-ProRule" id="PRU00169"/>
    </source>
</evidence>
<dbReference type="InterPro" id="IPR052048">
    <property type="entry name" value="ST_Response_Regulator"/>
</dbReference>
<keyword evidence="4" id="KW-0418">Kinase</keyword>
<dbReference type="Gene3D" id="3.40.50.2300">
    <property type="match status" value="1"/>
</dbReference>
<dbReference type="SUPFAM" id="SSF52172">
    <property type="entry name" value="CheY-like"/>
    <property type="match status" value="1"/>
</dbReference>
<feature type="compositionally biased region" description="Low complexity" evidence="2">
    <location>
        <begin position="107"/>
        <end position="118"/>
    </location>
</feature>
<dbReference type="PANTHER" id="PTHR43228">
    <property type="entry name" value="TWO-COMPONENT RESPONSE REGULATOR"/>
    <property type="match status" value="1"/>
</dbReference>
<dbReference type="Proteomes" id="UP001153069">
    <property type="component" value="Unassembled WGS sequence"/>
</dbReference>
<name>A0A9N8F682_9STRA</name>
<dbReference type="OrthoDB" id="21225at2759"/>
<dbReference type="AlphaFoldDB" id="A0A9N8F682"/>
<proteinExistence type="predicted"/>
<evidence type="ECO:0000256" key="2">
    <source>
        <dbReference type="SAM" id="MobiDB-lite"/>
    </source>
</evidence>
<organism evidence="4 5">
    <name type="scientific">Seminavis robusta</name>
    <dbReference type="NCBI Taxonomy" id="568900"/>
    <lineage>
        <taxon>Eukaryota</taxon>
        <taxon>Sar</taxon>
        <taxon>Stramenopiles</taxon>
        <taxon>Ochrophyta</taxon>
        <taxon>Bacillariophyta</taxon>
        <taxon>Bacillariophyceae</taxon>
        <taxon>Bacillariophycidae</taxon>
        <taxon>Naviculales</taxon>
        <taxon>Naviculaceae</taxon>
        <taxon>Seminavis</taxon>
    </lineage>
</organism>
<dbReference type="InterPro" id="IPR001789">
    <property type="entry name" value="Sig_transdc_resp-reg_receiver"/>
</dbReference>
<dbReference type="InterPro" id="IPR011006">
    <property type="entry name" value="CheY-like_superfamily"/>
</dbReference>
<dbReference type="SMART" id="SM00448">
    <property type="entry name" value="REC"/>
    <property type="match status" value="1"/>
</dbReference>
<keyword evidence="4" id="KW-0808">Transferase</keyword>
<evidence type="ECO:0000313" key="5">
    <source>
        <dbReference type="Proteomes" id="UP001153069"/>
    </source>
</evidence>
<dbReference type="PANTHER" id="PTHR43228:SF1">
    <property type="entry name" value="TWO-COMPONENT RESPONSE REGULATOR ARR22"/>
    <property type="match status" value="1"/>
</dbReference>
<feature type="non-terminal residue" evidence="4">
    <location>
        <position position="1"/>
    </location>
</feature>
<feature type="region of interest" description="Disordered" evidence="2">
    <location>
        <begin position="1"/>
        <end position="132"/>
    </location>
</feature>